<feature type="chain" id="PRO_5035218180" description="Rieske domain-containing protein" evidence="1">
    <location>
        <begin position="22"/>
        <end position="142"/>
    </location>
</feature>
<dbReference type="InterPro" id="IPR036922">
    <property type="entry name" value="Rieske_2Fe-2S_sf"/>
</dbReference>
<reference evidence="2" key="1">
    <citation type="submission" date="2020-09" db="EMBL/GenBank/DDBJ databases">
        <title>Taishania pollutisoli gen. nov., sp. nov., Isolated from Tetrabromobisphenol A-Contaminated Soil.</title>
        <authorList>
            <person name="Chen Q."/>
        </authorList>
    </citation>
    <scope>NUCLEOTIDE SEQUENCE</scope>
    <source>
        <strain evidence="2">CZZ-1</strain>
    </source>
</reference>
<sequence>MKLSIIFSLVLIFLTSTSSCNKNRRHPVPSIPFDISININLPSYSNLTGVGGYAYVQGGSKGVVVYRRSTYEFVAFDRHSPANDGTCEDPLVTNDDNFLQLDDLCTGATFSLYDGSPLSGSDFGLRMYVTVFDGNSELRIYN</sequence>
<keyword evidence="3" id="KW-1185">Reference proteome</keyword>
<dbReference type="GO" id="GO:0051537">
    <property type="term" value="F:2 iron, 2 sulfur cluster binding"/>
    <property type="evidence" value="ECO:0007669"/>
    <property type="project" value="InterPro"/>
</dbReference>
<evidence type="ECO:0000313" key="2">
    <source>
        <dbReference type="EMBL" id="MBC9812803.1"/>
    </source>
</evidence>
<gene>
    <name evidence="2" type="ORF">H9Y05_10005</name>
</gene>
<dbReference type="SUPFAM" id="SSF50022">
    <property type="entry name" value="ISP domain"/>
    <property type="match status" value="1"/>
</dbReference>
<dbReference type="AlphaFoldDB" id="A0A8J6TZY8"/>
<name>A0A8J6TZY8_9FLAO</name>
<protein>
    <recommendedName>
        <fullName evidence="4">Rieske domain-containing protein</fullName>
    </recommendedName>
</protein>
<feature type="signal peptide" evidence="1">
    <location>
        <begin position="1"/>
        <end position="21"/>
    </location>
</feature>
<evidence type="ECO:0000313" key="3">
    <source>
        <dbReference type="Proteomes" id="UP000652681"/>
    </source>
</evidence>
<dbReference type="RefSeq" id="WP_216714199.1">
    <property type="nucleotide sequence ID" value="NZ_JACVEL010000006.1"/>
</dbReference>
<organism evidence="2 3">
    <name type="scientific">Taishania pollutisoli</name>
    <dbReference type="NCBI Taxonomy" id="2766479"/>
    <lineage>
        <taxon>Bacteria</taxon>
        <taxon>Pseudomonadati</taxon>
        <taxon>Bacteroidota</taxon>
        <taxon>Flavobacteriia</taxon>
        <taxon>Flavobacteriales</taxon>
        <taxon>Crocinitomicaceae</taxon>
        <taxon>Taishania</taxon>
    </lineage>
</organism>
<comment type="caution">
    <text evidence="2">The sequence shown here is derived from an EMBL/GenBank/DDBJ whole genome shotgun (WGS) entry which is preliminary data.</text>
</comment>
<dbReference type="PROSITE" id="PS51257">
    <property type="entry name" value="PROKAR_LIPOPROTEIN"/>
    <property type="match status" value="1"/>
</dbReference>
<evidence type="ECO:0000256" key="1">
    <source>
        <dbReference type="SAM" id="SignalP"/>
    </source>
</evidence>
<dbReference type="Proteomes" id="UP000652681">
    <property type="component" value="Unassembled WGS sequence"/>
</dbReference>
<dbReference type="EMBL" id="JACVEL010000006">
    <property type="protein sequence ID" value="MBC9812803.1"/>
    <property type="molecule type" value="Genomic_DNA"/>
</dbReference>
<proteinExistence type="predicted"/>
<accession>A0A8J6TZY8</accession>
<evidence type="ECO:0008006" key="4">
    <source>
        <dbReference type="Google" id="ProtNLM"/>
    </source>
</evidence>
<keyword evidence="1" id="KW-0732">Signal</keyword>